<evidence type="ECO:0000313" key="2">
    <source>
        <dbReference type="EMBL" id="NYI07019.1"/>
    </source>
</evidence>
<protein>
    <submittedName>
        <fullName evidence="2">Uncharacterized protein</fullName>
    </submittedName>
</protein>
<reference evidence="2 3" key="1">
    <citation type="submission" date="2020-07" db="EMBL/GenBank/DDBJ databases">
        <title>Sequencing the genomes of 1000 actinobacteria strains.</title>
        <authorList>
            <person name="Klenk H.-P."/>
        </authorList>
    </citation>
    <scope>NUCLEOTIDE SEQUENCE [LARGE SCALE GENOMIC DNA]</scope>
    <source>
        <strain evidence="2 3">DSM 42178</strain>
    </source>
</reference>
<organism evidence="2 3">
    <name type="scientific">Allostreptomyces psammosilenae</name>
    <dbReference type="NCBI Taxonomy" id="1892865"/>
    <lineage>
        <taxon>Bacteria</taxon>
        <taxon>Bacillati</taxon>
        <taxon>Actinomycetota</taxon>
        <taxon>Actinomycetes</taxon>
        <taxon>Kitasatosporales</taxon>
        <taxon>Streptomycetaceae</taxon>
        <taxon>Allostreptomyces</taxon>
    </lineage>
</organism>
<dbReference type="Proteomes" id="UP000567795">
    <property type="component" value="Unassembled WGS sequence"/>
</dbReference>
<comment type="caution">
    <text evidence="2">The sequence shown here is derived from an EMBL/GenBank/DDBJ whole genome shotgun (WGS) entry which is preliminary data.</text>
</comment>
<accession>A0A852ZXV9</accession>
<keyword evidence="3" id="KW-1185">Reference proteome</keyword>
<name>A0A852ZXV9_9ACTN</name>
<proteinExistence type="predicted"/>
<feature type="region of interest" description="Disordered" evidence="1">
    <location>
        <begin position="1"/>
        <end position="35"/>
    </location>
</feature>
<dbReference type="EMBL" id="JACBZD010000001">
    <property type="protein sequence ID" value="NYI07019.1"/>
    <property type="molecule type" value="Genomic_DNA"/>
</dbReference>
<gene>
    <name evidence="2" type="ORF">FHU37_003962</name>
</gene>
<sequence>MAQAVPGALPGVDGGRAGRLPVERGTGVAGVTSKA</sequence>
<dbReference type="AlphaFoldDB" id="A0A852ZXV9"/>
<evidence type="ECO:0000256" key="1">
    <source>
        <dbReference type="SAM" id="MobiDB-lite"/>
    </source>
</evidence>
<evidence type="ECO:0000313" key="3">
    <source>
        <dbReference type="Proteomes" id="UP000567795"/>
    </source>
</evidence>